<name>A0A397H9W7_9EURO</name>
<accession>A0A397H9W7</accession>
<evidence type="ECO:0000256" key="5">
    <source>
        <dbReference type="ARBA" id="ARBA00023136"/>
    </source>
</evidence>
<dbReference type="GO" id="GO:0022857">
    <property type="term" value="F:transmembrane transporter activity"/>
    <property type="evidence" value="ECO:0007669"/>
    <property type="project" value="InterPro"/>
</dbReference>
<keyword evidence="5 7" id="KW-0472">Membrane</keyword>
<dbReference type="OrthoDB" id="3900342at2759"/>
<reference evidence="8 9" key="1">
    <citation type="submission" date="2018-08" db="EMBL/GenBank/DDBJ databases">
        <title>Draft genome sequences of two Aspergillus turcosus clinical strains isolated from bronchoalveolar lavage fluid: one azole-susceptible and the other azole-resistant.</title>
        <authorList>
            <person name="Parent-Michaud M."/>
            <person name="Dufresne P.J."/>
            <person name="Fournier E."/>
            <person name="Martineau C."/>
            <person name="Moreira S."/>
            <person name="Perkins V."/>
            <person name="De Repentigny L."/>
            <person name="Dufresne S.F."/>
        </authorList>
    </citation>
    <scope>NUCLEOTIDE SEQUENCE [LARGE SCALE GENOMIC DNA]</scope>
    <source>
        <strain evidence="8">HMR AF 1038</strain>
    </source>
</reference>
<evidence type="ECO:0000256" key="1">
    <source>
        <dbReference type="ARBA" id="ARBA00004141"/>
    </source>
</evidence>
<dbReference type="PIRSF" id="PIRSF006060">
    <property type="entry name" value="AA_transporter"/>
    <property type="match status" value="1"/>
</dbReference>
<dbReference type="EMBL" id="NIDN02000027">
    <property type="protein sequence ID" value="RLL99633.1"/>
    <property type="molecule type" value="Genomic_DNA"/>
</dbReference>
<comment type="subcellular location">
    <subcellularLocation>
        <location evidence="1">Membrane</location>
        <topology evidence="1">Multi-pass membrane protein</topology>
    </subcellularLocation>
</comment>
<evidence type="ECO:0000313" key="9">
    <source>
        <dbReference type="Proteomes" id="UP000215289"/>
    </source>
</evidence>
<evidence type="ECO:0000256" key="7">
    <source>
        <dbReference type="SAM" id="Phobius"/>
    </source>
</evidence>
<keyword evidence="4 7" id="KW-1133">Transmembrane helix</keyword>
<dbReference type="Proteomes" id="UP000215289">
    <property type="component" value="Unassembled WGS sequence"/>
</dbReference>
<dbReference type="PANTHER" id="PTHR45649:SF27">
    <property type="entry name" value="CHOLINE TRANSPORTER (EUROFUNG)"/>
    <property type="match status" value="1"/>
</dbReference>
<dbReference type="PROSITE" id="PS00218">
    <property type="entry name" value="AMINO_ACID_PERMEASE_1"/>
    <property type="match status" value="1"/>
</dbReference>
<evidence type="ECO:0008006" key="10">
    <source>
        <dbReference type="Google" id="ProtNLM"/>
    </source>
</evidence>
<evidence type="ECO:0000256" key="3">
    <source>
        <dbReference type="ARBA" id="ARBA00022692"/>
    </source>
</evidence>
<dbReference type="GO" id="GO:0016020">
    <property type="term" value="C:membrane"/>
    <property type="evidence" value="ECO:0007669"/>
    <property type="project" value="UniProtKB-SubCell"/>
</dbReference>
<evidence type="ECO:0000256" key="6">
    <source>
        <dbReference type="SAM" id="MobiDB-lite"/>
    </source>
</evidence>
<dbReference type="InterPro" id="IPR004840">
    <property type="entry name" value="Amino_acid_permease_CS"/>
</dbReference>
<gene>
    <name evidence="8" type="ORF">CFD26_101540</name>
</gene>
<dbReference type="PANTHER" id="PTHR45649">
    <property type="entry name" value="AMINO-ACID PERMEASE BAT1"/>
    <property type="match status" value="1"/>
</dbReference>
<comment type="caution">
    <text evidence="8">The sequence shown here is derived from an EMBL/GenBank/DDBJ whole genome shotgun (WGS) entry which is preliminary data.</text>
</comment>
<evidence type="ECO:0000256" key="2">
    <source>
        <dbReference type="ARBA" id="ARBA00022448"/>
    </source>
</evidence>
<dbReference type="AlphaFoldDB" id="A0A397H9W7"/>
<feature type="transmembrane region" description="Helical" evidence="7">
    <location>
        <begin position="453"/>
        <end position="476"/>
    </location>
</feature>
<evidence type="ECO:0000313" key="8">
    <source>
        <dbReference type="EMBL" id="RLL99633.1"/>
    </source>
</evidence>
<dbReference type="STRING" id="1245748.A0A397H9W7"/>
<feature type="transmembrane region" description="Helical" evidence="7">
    <location>
        <begin position="45"/>
        <end position="64"/>
    </location>
</feature>
<dbReference type="InterPro" id="IPR002293">
    <property type="entry name" value="AA/rel_permease1"/>
</dbReference>
<organism evidence="8 9">
    <name type="scientific">Aspergillus turcosus</name>
    <dbReference type="NCBI Taxonomy" id="1245748"/>
    <lineage>
        <taxon>Eukaryota</taxon>
        <taxon>Fungi</taxon>
        <taxon>Dikarya</taxon>
        <taxon>Ascomycota</taxon>
        <taxon>Pezizomycotina</taxon>
        <taxon>Eurotiomycetes</taxon>
        <taxon>Eurotiomycetidae</taxon>
        <taxon>Eurotiales</taxon>
        <taxon>Aspergillaceae</taxon>
        <taxon>Aspergillus</taxon>
        <taxon>Aspergillus subgen. Fumigati</taxon>
    </lineage>
</organism>
<feature type="transmembrane region" description="Helical" evidence="7">
    <location>
        <begin position="201"/>
        <end position="221"/>
    </location>
</feature>
<sequence>MASPEMAAEENPEKMAGIEASAEERPPSTELVNASGHRQELERNFSLLSICAVAVTTGNTWIAQGGSLVTAMYNGGPAGVIYEFIAVSVCYWMVAASIAELASAMPSASGVYHWASITAGKYGRVCGFFAGFWNCLAWILGAASMSAILGQQTVSMYALMHPDFVPHAWHTFISFIICTWMCCCVVLFMNRFLPHIGNIGMFFILAGVLITIIVCAVMPHVNGQAYLSDKTVWRTWNNQTGWSSNGFVFVAGMLNGAYSVGTPDCSSHLAEEIPRPSRNIPKAVLAQMSVGFVTGLLYMIAVFYSINDLDKVMENPYGFPLAEIYRQATGTRGGSLGLLIVAFIPTFITCAGCYITAGRTLWTISRDRATPFSGWLGRINTRMHNPFNATLACGVIITVLACIYVGSTTAFNAFVGCFVQLSSLSYLAAILPHVLTRRSTFQPGYFWMGRIGYVINTLSSIYIVAFIVIFCFPYAMPTSAATMNYASLMTGGLTIFVAIWWFVRQGSYEGPKNIPLTDKAILDDAK</sequence>
<feature type="transmembrane region" description="Helical" evidence="7">
    <location>
        <begin position="387"/>
        <end position="407"/>
    </location>
</feature>
<dbReference type="GO" id="GO:0006865">
    <property type="term" value="P:amino acid transport"/>
    <property type="evidence" value="ECO:0007669"/>
    <property type="project" value="InterPro"/>
</dbReference>
<feature type="transmembrane region" description="Helical" evidence="7">
    <location>
        <begin position="169"/>
        <end position="189"/>
    </location>
</feature>
<feature type="transmembrane region" description="Helical" evidence="7">
    <location>
        <begin position="84"/>
        <end position="104"/>
    </location>
</feature>
<evidence type="ECO:0000256" key="4">
    <source>
        <dbReference type="ARBA" id="ARBA00022989"/>
    </source>
</evidence>
<dbReference type="Gene3D" id="1.20.1740.10">
    <property type="entry name" value="Amino acid/polyamine transporter I"/>
    <property type="match status" value="1"/>
</dbReference>
<proteinExistence type="predicted"/>
<keyword evidence="3 7" id="KW-0812">Transmembrane</keyword>
<keyword evidence="2" id="KW-0813">Transport</keyword>
<feature type="region of interest" description="Disordered" evidence="6">
    <location>
        <begin position="1"/>
        <end position="35"/>
    </location>
</feature>
<feature type="transmembrane region" description="Helical" evidence="7">
    <location>
        <begin position="125"/>
        <end position="149"/>
    </location>
</feature>
<feature type="transmembrane region" description="Helical" evidence="7">
    <location>
        <begin position="413"/>
        <end position="432"/>
    </location>
</feature>
<protein>
    <recommendedName>
        <fullName evidence="10">Choline transport protein</fullName>
    </recommendedName>
</protein>
<feature type="transmembrane region" description="Helical" evidence="7">
    <location>
        <begin position="482"/>
        <end position="503"/>
    </location>
</feature>
<dbReference type="Pfam" id="PF13520">
    <property type="entry name" value="AA_permease_2"/>
    <property type="match status" value="1"/>
</dbReference>
<feature type="transmembrane region" description="Helical" evidence="7">
    <location>
        <begin position="336"/>
        <end position="357"/>
    </location>
</feature>
<feature type="transmembrane region" description="Helical" evidence="7">
    <location>
        <begin position="283"/>
        <end position="306"/>
    </location>
</feature>
<keyword evidence="9" id="KW-1185">Reference proteome</keyword>